<dbReference type="Pfam" id="PF05180">
    <property type="entry name" value="zf-DNL"/>
    <property type="match status" value="1"/>
</dbReference>
<evidence type="ECO:0000313" key="7">
    <source>
        <dbReference type="Proteomes" id="UP000789706"/>
    </source>
</evidence>
<name>A0A9N8YLW2_9GLOM</name>
<dbReference type="OrthoDB" id="512667at2759"/>
<dbReference type="PANTHER" id="PTHR20922:SF13">
    <property type="entry name" value="DNL-TYPE ZINC FINGER PROTEIN"/>
    <property type="match status" value="1"/>
</dbReference>
<dbReference type="GO" id="GO:0030150">
    <property type="term" value="P:protein import into mitochondrial matrix"/>
    <property type="evidence" value="ECO:0007669"/>
    <property type="project" value="TreeGrafter"/>
</dbReference>
<comment type="caution">
    <text evidence="6">The sequence shown here is derived from an EMBL/GenBank/DDBJ whole genome shotgun (WGS) entry which is preliminary data.</text>
</comment>
<feature type="domain" description="DNL-type" evidence="5">
    <location>
        <begin position="58"/>
        <end position="153"/>
    </location>
</feature>
<dbReference type="GO" id="GO:0006457">
    <property type="term" value="P:protein folding"/>
    <property type="evidence" value="ECO:0007669"/>
    <property type="project" value="TreeGrafter"/>
</dbReference>
<keyword evidence="1" id="KW-0479">Metal-binding</keyword>
<evidence type="ECO:0000256" key="1">
    <source>
        <dbReference type="ARBA" id="ARBA00022723"/>
    </source>
</evidence>
<accession>A0A9N8YLW2</accession>
<reference evidence="6" key="1">
    <citation type="submission" date="2021-06" db="EMBL/GenBank/DDBJ databases">
        <authorList>
            <person name="Kallberg Y."/>
            <person name="Tangrot J."/>
            <person name="Rosling A."/>
        </authorList>
    </citation>
    <scope>NUCLEOTIDE SEQUENCE</scope>
    <source>
        <strain evidence="6">AZ414A</strain>
    </source>
</reference>
<dbReference type="AlphaFoldDB" id="A0A9N8YLW2"/>
<evidence type="ECO:0000256" key="2">
    <source>
        <dbReference type="ARBA" id="ARBA00022771"/>
    </source>
</evidence>
<dbReference type="PROSITE" id="PS51501">
    <property type="entry name" value="ZF_DNL"/>
    <property type="match status" value="1"/>
</dbReference>
<dbReference type="GO" id="GO:0005739">
    <property type="term" value="C:mitochondrion"/>
    <property type="evidence" value="ECO:0007669"/>
    <property type="project" value="TreeGrafter"/>
</dbReference>
<keyword evidence="2 4" id="KW-0863">Zinc-finger</keyword>
<proteinExistence type="predicted"/>
<evidence type="ECO:0000256" key="4">
    <source>
        <dbReference type="PROSITE-ProRule" id="PRU00834"/>
    </source>
</evidence>
<organism evidence="6 7">
    <name type="scientific">Diversispora eburnea</name>
    <dbReference type="NCBI Taxonomy" id="1213867"/>
    <lineage>
        <taxon>Eukaryota</taxon>
        <taxon>Fungi</taxon>
        <taxon>Fungi incertae sedis</taxon>
        <taxon>Mucoromycota</taxon>
        <taxon>Glomeromycotina</taxon>
        <taxon>Glomeromycetes</taxon>
        <taxon>Diversisporales</taxon>
        <taxon>Diversisporaceae</taxon>
        <taxon>Diversispora</taxon>
    </lineage>
</organism>
<evidence type="ECO:0000259" key="5">
    <source>
        <dbReference type="PROSITE" id="PS51501"/>
    </source>
</evidence>
<dbReference type="InterPro" id="IPR007853">
    <property type="entry name" value="Znf_DNL-typ"/>
</dbReference>
<keyword evidence="7" id="KW-1185">Reference proteome</keyword>
<dbReference type="GO" id="GO:0051087">
    <property type="term" value="F:protein-folding chaperone binding"/>
    <property type="evidence" value="ECO:0007669"/>
    <property type="project" value="TreeGrafter"/>
</dbReference>
<evidence type="ECO:0000313" key="6">
    <source>
        <dbReference type="EMBL" id="CAG8432842.1"/>
    </source>
</evidence>
<protein>
    <submittedName>
        <fullName evidence="6">7330_t:CDS:1</fullName>
    </submittedName>
</protein>
<dbReference type="Proteomes" id="UP000789706">
    <property type="component" value="Unassembled WGS sequence"/>
</dbReference>
<dbReference type="GO" id="GO:0050821">
    <property type="term" value="P:protein stabilization"/>
    <property type="evidence" value="ECO:0007669"/>
    <property type="project" value="TreeGrafter"/>
</dbReference>
<gene>
    <name evidence="6" type="ORF">DEBURN_LOCUS169</name>
</gene>
<dbReference type="EMBL" id="CAJVPK010000005">
    <property type="protein sequence ID" value="CAG8432842.1"/>
    <property type="molecule type" value="Genomic_DNA"/>
</dbReference>
<sequence length="168" mass="19350">MRTILPKVNFFHTTLPSNKYKTNPSPPCSHTTKNEIASEKPVSTAAQLVSDNQQQPSTANNRIFIAFTCKVCLKRSTKTMSRKAYYFGVVIVQCSQCQNRHLIADHMGWFRDNRITIEDIMLEQGEKVIKFVDASRSEVLEWNPDILEEEKKLKDSKKANKRQSNNEE</sequence>
<dbReference type="GO" id="GO:0008270">
    <property type="term" value="F:zinc ion binding"/>
    <property type="evidence" value="ECO:0007669"/>
    <property type="project" value="UniProtKB-KW"/>
</dbReference>
<evidence type="ECO:0000256" key="3">
    <source>
        <dbReference type="ARBA" id="ARBA00022833"/>
    </source>
</evidence>
<dbReference type="PANTHER" id="PTHR20922">
    <property type="entry name" value="DNL-TYPE ZINC FINGER PROTEIN"/>
    <property type="match status" value="1"/>
</dbReference>
<keyword evidence="3" id="KW-0862">Zinc</keyword>
<dbReference type="InterPro" id="IPR024158">
    <property type="entry name" value="Mt_import_TIM15"/>
</dbReference>